<dbReference type="GO" id="GO:0005634">
    <property type="term" value="C:nucleus"/>
    <property type="evidence" value="ECO:0007669"/>
    <property type="project" value="UniProtKB-SubCell"/>
</dbReference>
<dbReference type="GO" id="GO:0008270">
    <property type="term" value="F:zinc ion binding"/>
    <property type="evidence" value="ECO:0007669"/>
    <property type="project" value="UniProtKB-KW"/>
</dbReference>
<evidence type="ECO:0000256" key="7">
    <source>
        <dbReference type="ARBA" id="ARBA00023242"/>
    </source>
</evidence>
<evidence type="ECO:0000256" key="1">
    <source>
        <dbReference type="ARBA" id="ARBA00004123"/>
    </source>
</evidence>
<keyword evidence="4 8" id="KW-0863">Zinc-finger</keyword>
<feature type="domain" description="C2H2-type" evidence="10">
    <location>
        <begin position="493"/>
        <end position="520"/>
    </location>
</feature>
<keyword evidence="5" id="KW-0862">Zinc</keyword>
<protein>
    <recommendedName>
        <fullName evidence="10">C2H2-type domain-containing protein</fullName>
    </recommendedName>
</protein>
<dbReference type="Proteomes" id="UP001147746">
    <property type="component" value="Unassembled WGS sequence"/>
</dbReference>
<dbReference type="OrthoDB" id="6077919at2759"/>
<dbReference type="PROSITE" id="PS00028">
    <property type="entry name" value="ZINC_FINGER_C2H2_1"/>
    <property type="match status" value="1"/>
</dbReference>
<dbReference type="AlphaFoldDB" id="A0A9W9QDN2"/>
<reference evidence="11" key="1">
    <citation type="submission" date="2022-12" db="EMBL/GenBank/DDBJ databases">
        <authorList>
            <person name="Petersen C."/>
        </authorList>
    </citation>
    <scope>NUCLEOTIDE SEQUENCE</scope>
    <source>
        <strain evidence="11">IBT 21472</strain>
    </source>
</reference>
<dbReference type="EMBL" id="JAPZBO010000001">
    <property type="protein sequence ID" value="KAJ5331029.1"/>
    <property type="molecule type" value="Genomic_DNA"/>
</dbReference>
<keyword evidence="6" id="KW-0238">DNA-binding</keyword>
<evidence type="ECO:0000256" key="3">
    <source>
        <dbReference type="ARBA" id="ARBA00022737"/>
    </source>
</evidence>
<evidence type="ECO:0000256" key="8">
    <source>
        <dbReference type="PROSITE-ProRule" id="PRU00042"/>
    </source>
</evidence>
<proteinExistence type="predicted"/>
<dbReference type="GO" id="GO:0006357">
    <property type="term" value="P:regulation of transcription by RNA polymerase II"/>
    <property type="evidence" value="ECO:0007669"/>
    <property type="project" value="TreeGrafter"/>
</dbReference>
<dbReference type="PANTHER" id="PTHR24404">
    <property type="entry name" value="ZINC FINGER PROTEIN"/>
    <property type="match status" value="1"/>
</dbReference>
<feature type="region of interest" description="Disordered" evidence="9">
    <location>
        <begin position="656"/>
        <end position="677"/>
    </location>
</feature>
<comment type="subcellular location">
    <subcellularLocation>
        <location evidence="1">Nucleus</location>
    </subcellularLocation>
</comment>
<keyword evidence="12" id="KW-1185">Reference proteome</keyword>
<dbReference type="PROSITE" id="PS50157">
    <property type="entry name" value="ZINC_FINGER_C2H2_2"/>
    <property type="match status" value="2"/>
</dbReference>
<evidence type="ECO:0000256" key="9">
    <source>
        <dbReference type="SAM" id="MobiDB-lite"/>
    </source>
</evidence>
<evidence type="ECO:0000259" key="10">
    <source>
        <dbReference type="PROSITE" id="PS50157"/>
    </source>
</evidence>
<gene>
    <name evidence="11" type="ORF">N7476_000812</name>
</gene>
<evidence type="ECO:0000313" key="12">
    <source>
        <dbReference type="Proteomes" id="UP001147746"/>
    </source>
</evidence>
<accession>A0A9W9QDN2</accession>
<sequence length="677" mass="75785">MGDPQMSWHDSTDVLQGIMVGPDACHPSDLSDFRPSGLAMGDSTSNPLLELHLASLESQNQPAFMNQWNSDPQDFYYPNYPSRLTGDQDAWNPLQVTGVPNPKSMSHMNISTVGDPDCGFSKPHYRTPSESGSQYMSSLHSDSGYGSTSCATQSIGASSYGMDNLSSPHIGVKEYGFGDAAAMFDQPHLGPASLFPGDMDYSGSMEGSVKCDHPSCAWIGKCPSDKRKHEARHQKLFKCDEPNCARKEGFGTINDLARHKKCVHNKEPERGPKMMYLCFGKSCPRPNKKWPRLDNFKQHLSRMHNEEDGEALLKKSMDWYETVIGHQPNQQLDDSLSQDDILNETQQDLGSAEMELDAIDVHHTQDSVDFLSSRAATPRPISNTQTTHFPALGSLGLSEAHSTTAEQANTKSETFVSDAADNLINAMTKMMNSRARRPSQHSDEGIEVELENPQLSQPQRQMLQKVLSAALERLSDDTSSTTPETNDDKQDWFQCDICSKRTRLRCEMKKHQKRHERPYGCTFPHCAKSFGSKADWKRHESSQHLHVASWLCGSHDSAKGSSCGRIFYREETYTQHLNQQHRIPKTRTKSTLNASRLDLANQSQFWCGFCNRTIELRSHGPAALDERFNHIDIEHFKKGERGRDWCFSSGDGPVMDKSVAGSSLISEGNKRKRKASE</sequence>
<evidence type="ECO:0000256" key="6">
    <source>
        <dbReference type="ARBA" id="ARBA00023125"/>
    </source>
</evidence>
<reference evidence="11" key="2">
    <citation type="journal article" date="2023" name="IMA Fungus">
        <title>Comparative genomic study of the Penicillium genus elucidates a diverse pangenome and 15 lateral gene transfer events.</title>
        <authorList>
            <person name="Petersen C."/>
            <person name="Sorensen T."/>
            <person name="Nielsen M.R."/>
            <person name="Sondergaard T.E."/>
            <person name="Sorensen J.L."/>
            <person name="Fitzpatrick D.A."/>
            <person name="Frisvad J.C."/>
            <person name="Nielsen K.L."/>
        </authorList>
    </citation>
    <scope>NUCLEOTIDE SEQUENCE</scope>
    <source>
        <strain evidence="11">IBT 21472</strain>
    </source>
</reference>
<comment type="caution">
    <text evidence="11">The sequence shown here is derived from an EMBL/GenBank/DDBJ whole genome shotgun (WGS) entry which is preliminary data.</text>
</comment>
<dbReference type="GO" id="GO:0003700">
    <property type="term" value="F:DNA-binding transcription factor activity"/>
    <property type="evidence" value="ECO:0007669"/>
    <property type="project" value="TreeGrafter"/>
</dbReference>
<dbReference type="InterPro" id="IPR036236">
    <property type="entry name" value="Znf_C2H2_sf"/>
</dbReference>
<feature type="domain" description="C2H2-type" evidence="10">
    <location>
        <begin position="519"/>
        <end position="544"/>
    </location>
</feature>
<keyword evidence="3" id="KW-0677">Repeat</keyword>
<dbReference type="Gene3D" id="3.30.160.60">
    <property type="entry name" value="Classic Zinc Finger"/>
    <property type="match status" value="1"/>
</dbReference>
<name>A0A9W9QDN2_9EURO</name>
<evidence type="ECO:0000256" key="4">
    <source>
        <dbReference type="ARBA" id="ARBA00022771"/>
    </source>
</evidence>
<keyword evidence="2" id="KW-0479">Metal-binding</keyword>
<evidence type="ECO:0000256" key="5">
    <source>
        <dbReference type="ARBA" id="ARBA00022833"/>
    </source>
</evidence>
<evidence type="ECO:0000313" key="11">
    <source>
        <dbReference type="EMBL" id="KAJ5331029.1"/>
    </source>
</evidence>
<organism evidence="11 12">
    <name type="scientific">Penicillium atrosanguineum</name>
    <dbReference type="NCBI Taxonomy" id="1132637"/>
    <lineage>
        <taxon>Eukaryota</taxon>
        <taxon>Fungi</taxon>
        <taxon>Dikarya</taxon>
        <taxon>Ascomycota</taxon>
        <taxon>Pezizomycotina</taxon>
        <taxon>Eurotiomycetes</taxon>
        <taxon>Eurotiomycetidae</taxon>
        <taxon>Eurotiales</taxon>
        <taxon>Aspergillaceae</taxon>
        <taxon>Penicillium</taxon>
    </lineage>
</organism>
<dbReference type="PANTHER" id="PTHR24404:SF106">
    <property type="entry name" value="C2H2-TYPE DOMAIN-CONTAINING PROTEIN"/>
    <property type="match status" value="1"/>
</dbReference>
<dbReference type="InterPro" id="IPR013087">
    <property type="entry name" value="Znf_C2H2_type"/>
</dbReference>
<dbReference type="SMART" id="SM00355">
    <property type="entry name" value="ZnF_C2H2"/>
    <property type="match status" value="6"/>
</dbReference>
<dbReference type="GO" id="GO:0000978">
    <property type="term" value="F:RNA polymerase II cis-regulatory region sequence-specific DNA binding"/>
    <property type="evidence" value="ECO:0007669"/>
    <property type="project" value="TreeGrafter"/>
</dbReference>
<dbReference type="SUPFAM" id="SSF57667">
    <property type="entry name" value="beta-beta-alpha zinc fingers"/>
    <property type="match status" value="1"/>
</dbReference>
<keyword evidence="7" id="KW-0539">Nucleus</keyword>
<evidence type="ECO:0000256" key="2">
    <source>
        <dbReference type="ARBA" id="ARBA00022723"/>
    </source>
</evidence>
<dbReference type="InterPro" id="IPR050589">
    <property type="entry name" value="Ikaros_C2H2-ZF"/>
</dbReference>